<protein>
    <submittedName>
        <fullName evidence="1">Uncharacterized protein</fullName>
    </submittedName>
</protein>
<accession>A0A5E6XVV4</accession>
<organism evidence="1 2">
    <name type="scientific">Pseudomonas fluorescens</name>
    <dbReference type="NCBI Taxonomy" id="294"/>
    <lineage>
        <taxon>Bacteria</taxon>
        <taxon>Pseudomonadati</taxon>
        <taxon>Pseudomonadota</taxon>
        <taxon>Gammaproteobacteria</taxon>
        <taxon>Pseudomonadales</taxon>
        <taxon>Pseudomonadaceae</taxon>
        <taxon>Pseudomonas</taxon>
    </lineage>
</organism>
<gene>
    <name evidence="1" type="ORF">PS624_05759</name>
</gene>
<evidence type="ECO:0000313" key="1">
    <source>
        <dbReference type="EMBL" id="VVN45648.1"/>
    </source>
</evidence>
<name>A0A5E6XVV4_PSEFL</name>
<proteinExistence type="predicted"/>
<sequence>MTIHSLNVFQVVQTDGTAILHLNAVGCGSTACRTTDVERTHRQLGTRLTDGLGSDNANRFTDVHLVTTSQITAVALGANAIAGFAADRRTHDHFVDAVQLDEFNPLLVYQSTGRNDNVLGAWLEYVTGNNTTQYALTQRLYNVTAFNVRSHQQTVFGAAIDLGYNQILRHVYQTTSQVTGVRSFQRGIRQTFTSTVSGDEVLKYAQTFTEVRSNRRFNDGTVRLGHQTTHTGQLTNLCCGTPRTRVSHHVHRVERLLIDFNAVTVDNLLFREVGHHCLGNFVVRFRPKVDHFVVLLALGYQAGGILALDLFHFVGGCTDDAGFLVRDNEVVNTDGNAGDGRVSETGVHQLVSEDHGLFQTNHAVALVDQLGDRFFLHRQVDDVVRQTFWHNLEQQRTADSGVDDTGTAHAVAITVVDGFVDTNLDLGVQCGFAGTEHTVNFLQIREHTTFAFGVDRFTSHVVQTQYNVLRRNDDWLTVGWRQNVVGRHHQRTRFQLGFQCQRYVHGHLVAVEVGVVRGADQRVQLDSLTFDQYRFKRLDTQTVKGRCTVEKNRVFANHFSENVPNLWQFALDHFLGRFDGGRETTHFQLAENERFEQLESHLLRQTALMQTQGRAYGNYRTTGVVNTLTEQVLTETTLLTLDHVSQGFQRTLVRTGDSAATTTVVEQSIDSFLQHTLFVAHDDVRSGQIQQALQTVVTVDHSTIQIVEVGSRETTAVQRDQWTQIWRQNRQNGQHHPLWQVAGTLEGFHQLQTLGQLLDLGFRVGLRNFFTQTANLVFQVDSVQQFTDSFSTHTGVEIVTELFQRFKVLLVVQQLTFFKGGHAWIDNDIALEVENAFDITQGHVHQQADTGRQRFQEPDVGNRRSQFDVRHALTTNLGQCNFNAALLADHTTVLQALVLTAQALVILYRAKDLGAEQTVTLRFERTVVDGFRLFNFTERP</sequence>
<dbReference type="EMBL" id="CABVGZ010000115">
    <property type="protein sequence ID" value="VVN45648.1"/>
    <property type="molecule type" value="Genomic_DNA"/>
</dbReference>
<reference evidence="1 2" key="1">
    <citation type="submission" date="2019-09" db="EMBL/GenBank/DDBJ databases">
        <authorList>
            <person name="Chandra G."/>
            <person name="Truman W A."/>
        </authorList>
    </citation>
    <scope>NUCLEOTIDE SEQUENCE [LARGE SCALE GENOMIC DNA]</scope>
    <source>
        <strain evidence="1">PS624</strain>
    </source>
</reference>
<dbReference type="AlphaFoldDB" id="A0A5E6XVV4"/>
<dbReference type="Proteomes" id="UP000326241">
    <property type="component" value="Unassembled WGS sequence"/>
</dbReference>
<evidence type="ECO:0000313" key="2">
    <source>
        <dbReference type="Proteomes" id="UP000326241"/>
    </source>
</evidence>